<comment type="caution">
    <text evidence="4">The sequence shown here is derived from an EMBL/GenBank/DDBJ whole genome shotgun (WGS) entry which is preliminary data.</text>
</comment>
<dbReference type="RefSeq" id="WP_176227113.1">
    <property type="nucleotide sequence ID" value="NZ_BLRV01000191.1"/>
</dbReference>
<dbReference type="AlphaFoldDB" id="A0A6V8NNY6"/>
<gene>
    <name evidence="4" type="ORF">HKBW3S06_01279</name>
</gene>
<evidence type="ECO:0000313" key="5">
    <source>
        <dbReference type="Proteomes" id="UP000580051"/>
    </source>
</evidence>
<feature type="region of interest" description="Disordered" evidence="3">
    <location>
        <begin position="100"/>
        <end position="119"/>
    </location>
</feature>
<feature type="compositionally biased region" description="Basic and acidic residues" evidence="3">
    <location>
        <begin position="108"/>
        <end position="119"/>
    </location>
</feature>
<comment type="similarity">
    <text evidence="1 2">Belongs to the phD/YefM antitoxin family.</text>
</comment>
<proteinExistence type="inferred from homology"/>
<protein>
    <recommendedName>
        <fullName evidence="2">Antitoxin</fullName>
    </recommendedName>
</protein>
<dbReference type="Gene3D" id="3.40.1620.10">
    <property type="entry name" value="YefM-like domain"/>
    <property type="match status" value="1"/>
</dbReference>
<evidence type="ECO:0000256" key="3">
    <source>
        <dbReference type="SAM" id="MobiDB-lite"/>
    </source>
</evidence>
<dbReference type="EMBL" id="BLRV01000191">
    <property type="protein sequence ID" value="GFP22052.1"/>
    <property type="molecule type" value="Genomic_DNA"/>
</dbReference>
<evidence type="ECO:0000256" key="2">
    <source>
        <dbReference type="RuleBase" id="RU362080"/>
    </source>
</evidence>
<organism evidence="4 5">
    <name type="scientific">Candidatus Hakubella thermalkaliphila</name>
    <dbReference type="NCBI Taxonomy" id="2754717"/>
    <lineage>
        <taxon>Bacteria</taxon>
        <taxon>Bacillati</taxon>
        <taxon>Actinomycetota</taxon>
        <taxon>Actinomycetota incertae sedis</taxon>
        <taxon>Candidatus Hakubellales</taxon>
        <taxon>Candidatus Hakubellaceae</taxon>
        <taxon>Candidatus Hakubella</taxon>
    </lineage>
</organism>
<name>A0A6V8NNY6_9ACTN</name>
<dbReference type="SUPFAM" id="SSF143120">
    <property type="entry name" value="YefM-like"/>
    <property type="match status" value="1"/>
</dbReference>
<dbReference type="Proteomes" id="UP000580051">
    <property type="component" value="Unassembled WGS sequence"/>
</dbReference>
<evidence type="ECO:0000256" key="1">
    <source>
        <dbReference type="ARBA" id="ARBA00009981"/>
    </source>
</evidence>
<reference evidence="4 5" key="1">
    <citation type="journal article" date="2020" name="Front. Microbiol.">
        <title>Single-cell genomics of novel Actinobacteria with the Wood-Ljungdahl pathway discovered in a serpentinizing system.</title>
        <authorList>
            <person name="Merino N."/>
            <person name="Kawai M."/>
            <person name="Boyd E.S."/>
            <person name="Colman D.R."/>
            <person name="McGlynn S.E."/>
            <person name="Nealson K.H."/>
            <person name="Kurokawa K."/>
            <person name="Hongoh Y."/>
        </authorList>
    </citation>
    <scope>NUCLEOTIDE SEQUENCE [LARGE SCALE GENOMIC DNA]</scope>
    <source>
        <strain evidence="4 5">S06</strain>
    </source>
</reference>
<dbReference type="Pfam" id="PF02604">
    <property type="entry name" value="PhdYeFM_antitox"/>
    <property type="match status" value="1"/>
</dbReference>
<sequence length="119" mass="13449">MSKNLGVAEAKKRFSELMGRIVHKGERFIVERKGKPVMAMVSLEDLQKLEQIPEKKMSKGVLGAIGAWEDFENLDEVIAEIYWDRAPVALCPQTTTPLHVKGRRHKELRSAKPGDMLAH</sequence>
<comment type="function">
    <text evidence="2">Antitoxin component of a type II toxin-antitoxin (TA) system.</text>
</comment>
<accession>A0A6V8NNY6</accession>
<dbReference type="InterPro" id="IPR036165">
    <property type="entry name" value="YefM-like_sf"/>
</dbReference>
<dbReference type="InterPro" id="IPR006442">
    <property type="entry name" value="Antitoxin_Phd/YefM"/>
</dbReference>
<evidence type="ECO:0000313" key="4">
    <source>
        <dbReference type="EMBL" id="GFP22052.1"/>
    </source>
</evidence>